<dbReference type="PRINTS" id="PR00833">
    <property type="entry name" value="POAALLERGEN"/>
</dbReference>
<protein>
    <submittedName>
        <fullName evidence="2 3">Uncharacterized protein</fullName>
    </submittedName>
</protein>
<proteinExistence type="inferred from homology"/>
<dbReference type="EMBL" id="CM000881">
    <property type="protein sequence ID" value="KQK09485.1"/>
    <property type="molecule type" value="Genomic_DNA"/>
</dbReference>
<reference evidence="3" key="3">
    <citation type="submission" date="2018-08" db="UniProtKB">
        <authorList>
            <consortium name="EnsemblPlants"/>
        </authorList>
    </citation>
    <scope>IDENTIFICATION</scope>
    <source>
        <strain evidence="3">cv. Bd21</strain>
    </source>
</reference>
<evidence type="ECO:0000313" key="4">
    <source>
        <dbReference type="Proteomes" id="UP000008810"/>
    </source>
</evidence>
<evidence type="ECO:0000313" key="3">
    <source>
        <dbReference type="EnsemblPlants" id="KQK09485"/>
    </source>
</evidence>
<dbReference type="Gene3D" id="1.20.120.320">
    <property type="entry name" value="Group V grass pollen allergen"/>
    <property type="match status" value="1"/>
</dbReference>
<dbReference type="EnsemblPlants" id="KQK09485">
    <property type="protein sequence ID" value="KQK09485"/>
    <property type="gene ID" value="BRADI_2g48255v3"/>
</dbReference>
<keyword evidence="4" id="KW-1185">Reference proteome</keyword>
<sequence length="67" mass="6961">MAGMSIDGKAYTDYKFIPPLDAAFKEAYASTVAAKPEVKYAVFEAALTKAIGAMAEAEKAASTKPAA</sequence>
<accession>A0A0Q3GGL2</accession>
<organism evidence="2">
    <name type="scientific">Brachypodium distachyon</name>
    <name type="common">Purple false brome</name>
    <name type="synonym">Trachynia distachya</name>
    <dbReference type="NCBI Taxonomy" id="15368"/>
    <lineage>
        <taxon>Eukaryota</taxon>
        <taxon>Viridiplantae</taxon>
        <taxon>Streptophyta</taxon>
        <taxon>Embryophyta</taxon>
        <taxon>Tracheophyta</taxon>
        <taxon>Spermatophyta</taxon>
        <taxon>Magnoliopsida</taxon>
        <taxon>Liliopsida</taxon>
        <taxon>Poales</taxon>
        <taxon>Poaceae</taxon>
        <taxon>BOP clade</taxon>
        <taxon>Pooideae</taxon>
        <taxon>Stipodae</taxon>
        <taxon>Brachypodieae</taxon>
        <taxon>Brachypodium</taxon>
    </lineage>
</organism>
<name>A0A0Q3GGL2_BRADI</name>
<evidence type="ECO:0000313" key="2">
    <source>
        <dbReference type="EMBL" id="KQK09485.1"/>
    </source>
</evidence>
<dbReference type="Gramene" id="KQK09485">
    <property type="protein sequence ID" value="KQK09485"/>
    <property type="gene ID" value="BRADI_2g48255v3"/>
</dbReference>
<comment type="similarity">
    <text evidence="1">Belongs to the Poa p IX/Phl p VI allergen family.</text>
</comment>
<reference evidence="2" key="2">
    <citation type="submission" date="2017-06" db="EMBL/GenBank/DDBJ databases">
        <title>WGS assembly of Brachypodium distachyon.</title>
        <authorList>
            <consortium name="The International Brachypodium Initiative"/>
            <person name="Lucas S."/>
            <person name="Harmon-Smith M."/>
            <person name="Lail K."/>
            <person name="Tice H."/>
            <person name="Grimwood J."/>
            <person name="Bruce D."/>
            <person name="Barry K."/>
            <person name="Shu S."/>
            <person name="Lindquist E."/>
            <person name="Wang M."/>
            <person name="Pitluck S."/>
            <person name="Vogel J.P."/>
            <person name="Garvin D.F."/>
            <person name="Mockler T.C."/>
            <person name="Schmutz J."/>
            <person name="Rokhsar D."/>
            <person name="Bevan M.W."/>
        </authorList>
    </citation>
    <scope>NUCLEOTIDE SEQUENCE</scope>
    <source>
        <strain evidence="2">Bd21</strain>
    </source>
</reference>
<reference evidence="2 3" key="1">
    <citation type="journal article" date="2010" name="Nature">
        <title>Genome sequencing and analysis of the model grass Brachypodium distachyon.</title>
        <authorList>
            <consortium name="International Brachypodium Initiative"/>
        </authorList>
    </citation>
    <scope>NUCLEOTIDE SEQUENCE [LARGE SCALE GENOMIC DNA]</scope>
    <source>
        <strain evidence="2 3">Bd21</strain>
    </source>
</reference>
<dbReference type="InterPro" id="IPR035506">
    <property type="entry name" value="Pollen_allergen/Os"/>
</dbReference>
<dbReference type="SUPFAM" id="SSF81736">
    <property type="entry name" value="Group V grass pollen allergen"/>
    <property type="match status" value="1"/>
</dbReference>
<dbReference type="Proteomes" id="UP000008810">
    <property type="component" value="Chromosome 2"/>
</dbReference>
<dbReference type="AlphaFoldDB" id="A0A0Q3GGL2"/>
<evidence type="ECO:0000256" key="1">
    <source>
        <dbReference type="ARBA" id="ARBA00008818"/>
    </source>
</evidence>
<gene>
    <name evidence="2" type="ORF">BRADI_2g48255v3</name>
</gene>
<dbReference type="InParanoid" id="A0A0Q3GGL2"/>